<dbReference type="InterPro" id="IPR001254">
    <property type="entry name" value="Trypsin_dom"/>
</dbReference>
<dbReference type="Gene3D" id="2.40.10.10">
    <property type="entry name" value="Trypsin-like serine proteases"/>
    <property type="match status" value="1"/>
</dbReference>
<dbReference type="SUPFAM" id="SSF50494">
    <property type="entry name" value="Trypsin-like serine proteases"/>
    <property type="match status" value="1"/>
</dbReference>
<name>A0A3Q3A5D7_KRYMA</name>
<reference evidence="3" key="2">
    <citation type="submission" date="2025-09" db="UniProtKB">
        <authorList>
            <consortium name="Ensembl"/>
        </authorList>
    </citation>
    <scope>IDENTIFICATION</scope>
</reference>
<dbReference type="PANTHER" id="PTHR24252">
    <property type="entry name" value="ACROSIN-RELATED"/>
    <property type="match status" value="1"/>
</dbReference>
<keyword evidence="1" id="KW-1015">Disulfide bond</keyword>
<reference evidence="3" key="1">
    <citation type="submission" date="2025-08" db="UniProtKB">
        <authorList>
            <consortium name="Ensembl"/>
        </authorList>
    </citation>
    <scope>IDENTIFICATION</scope>
</reference>
<dbReference type="PROSITE" id="PS00134">
    <property type="entry name" value="TRYPSIN_HIS"/>
    <property type="match status" value="1"/>
</dbReference>
<proteinExistence type="predicted"/>
<accession>A0A3Q3A5D7</accession>
<dbReference type="STRING" id="37003.ENSKMAP00000011511"/>
<dbReference type="AlphaFoldDB" id="A0A3Q3A5D7"/>
<evidence type="ECO:0000259" key="2">
    <source>
        <dbReference type="Pfam" id="PF00089"/>
    </source>
</evidence>
<dbReference type="Ensembl" id="ENSKMAT00000011689.1">
    <property type="protein sequence ID" value="ENSKMAP00000011511.1"/>
    <property type="gene ID" value="ENSKMAG00000008661.1"/>
</dbReference>
<sequence>MVLKDISCVVNNPTNPISASPSACGQPSPLKVGSNPHRIVGGVNSVEGEWPWQVSLHFAGSLYCGASVLSSYWLISAAHCFSRGKADPFGQVPLHPPPPQGVF</sequence>
<dbReference type="InterPro" id="IPR018114">
    <property type="entry name" value="TRYPSIN_HIS"/>
</dbReference>
<dbReference type="Proteomes" id="UP000264800">
    <property type="component" value="Unplaced"/>
</dbReference>
<evidence type="ECO:0000313" key="3">
    <source>
        <dbReference type="Ensembl" id="ENSKMAP00000011511.1"/>
    </source>
</evidence>
<protein>
    <recommendedName>
        <fullName evidence="2">Peptidase S1 domain-containing protein</fullName>
    </recommendedName>
</protein>
<dbReference type="InterPro" id="IPR009003">
    <property type="entry name" value="Peptidase_S1_PA"/>
</dbReference>
<dbReference type="Pfam" id="PF00089">
    <property type="entry name" value="Trypsin"/>
    <property type="match status" value="1"/>
</dbReference>
<dbReference type="GO" id="GO:0004252">
    <property type="term" value="F:serine-type endopeptidase activity"/>
    <property type="evidence" value="ECO:0007669"/>
    <property type="project" value="InterPro"/>
</dbReference>
<dbReference type="PANTHER" id="PTHR24252:SF12">
    <property type="entry name" value="TRANSMEMBRANE SERINE PROTEASE 7"/>
    <property type="match status" value="1"/>
</dbReference>
<evidence type="ECO:0000256" key="1">
    <source>
        <dbReference type="ARBA" id="ARBA00023157"/>
    </source>
</evidence>
<organism evidence="3 4">
    <name type="scientific">Kryptolebias marmoratus</name>
    <name type="common">Mangrove killifish</name>
    <name type="synonym">Rivulus marmoratus</name>
    <dbReference type="NCBI Taxonomy" id="37003"/>
    <lineage>
        <taxon>Eukaryota</taxon>
        <taxon>Metazoa</taxon>
        <taxon>Chordata</taxon>
        <taxon>Craniata</taxon>
        <taxon>Vertebrata</taxon>
        <taxon>Euteleostomi</taxon>
        <taxon>Actinopterygii</taxon>
        <taxon>Neopterygii</taxon>
        <taxon>Teleostei</taxon>
        <taxon>Neoteleostei</taxon>
        <taxon>Acanthomorphata</taxon>
        <taxon>Ovalentaria</taxon>
        <taxon>Atherinomorphae</taxon>
        <taxon>Cyprinodontiformes</taxon>
        <taxon>Rivulidae</taxon>
        <taxon>Kryptolebias</taxon>
    </lineage>
</organism>
<dbReference type="InterPro" id="IPR043504">
    <property type="entry name" value="Peptidase_S1_PA_chymotrypsin"/>
</dbReference>
<dbReference type="GeneTree" id="ENSGT00940000160085"/>
<dbReference type="GO" id="GO:0006508">
    <property type="term" value="P:proteolysis"/>
    <property type="evidence" value="ECO:0007669"/>
    <property type="project" value="InterPro"/>
</dbReference>
<keyword evidence="4" id="KW-1185">Reference proteome</keyword>
<feature type="domain" description="Peptidase S1" evidence="2">
    <location>
        <begin position="39"/>
        <end position="83"/>
    </location>
</feature>
<evidence type="ECO:0000313" key="4">
    <source>
        <dbReference type="Proteomes" id="UP000264800"/>
    </source>
</evidence>